<evidence type="ECO:0000256" key="1">
    <source>
        <dbReference type="SAM" id="Phobius"/>
    </source>
</evidence>
<feature type="transmembrane region" description="Helical" evidence="1">
    <location>
        <begin position="6"/>
        <end position="28"/>
    </location>
</feature>
<protein>
    <submittedName>
        <fullName evidence="2">Uncharacterized protein</fullName>
    </submittedName>
</protein>
<dbReference type="RefSeq" id="WP_154426062.1">
    <property type="nucleotide sequence ID" value="NZ_JAQYPZ010000173.1"/>
</dbReference>
<comment type="caution">
    <text evidence="2">The sequence shown here is derived from an EMBL/GenBank/DDBJ whole genome shotgun (WGS) entry which is preliminary data.</text>
</comment>
<dbReference type="AlphaFoldDB" id="A0A7X2PDH1"/>
<name>A0A7X2PDH1_9SPIO</name>
<proteinExistence type="predicted"/>
<keyword evidence="1" id="KW-1133">Transmembrane helix</keyword>
<sequence length="105" mass="11488">MAKRGLFGSIISVILLSIVVFFLLYLFAPEAAQQFFGTSIRDSKVSESSNVIMDIAASSGEYTQEQLEKLEEYLKSGKAKNTLVKIGTITSEGAKEFVNTVKDSL</sequence>
<dbReference type="EMBL" id="VUNN01000018">
    <property type="protein sequence ID" value="MSU06854.1"/>
    <property type="molecule type" value="Genomic_DNA"/>
</dbReference>
<evidence type="ECO:0000313" key="3">
    <source>
        <dbReference type="Proteomes" id="UP000460549"/>
    </source>
</evidence>
<evidence type="ECO:0000313" key="2">
    <source>
        <dbReference type="EMBL" id="MSU06854.1"/>
    </source>
</evidence>
<keyword evidence="3" id="KW-1185">Reference proteome</keyword>
<keyword evidence="1" id="KW-0472">Membrane</keyword>
<reference evidence="2 3" key="1">
    <citation type="submission" date="2019-08" db="EMBL/GenBank/DDBJ databases">
        <title>In-depth cultivation of the pig gut microbiome towards novel bacterial diversity and tailored functional studies.</title>
        <authorList>
            <person name="Wylensek D."/>
            <person name="Hitch T.C.A."/>
            <person name="Clavel T."/>
        </authorList>
    </citation>
    <scope>NUCLEOTIDE SEQUENCE [LARGE SCALE GENOMIC DNA]</scope>
    <source>
        <strain evidence="2 3">NM-380-WT-3C1</strain>
    </source>
</reference>
<gene>
    <name evidence="2" type="ORF">FYJ80_08735</name>
</gene>
<dbReference type="Proteomes" id="UP000460549">
    <property type="component" value="Unassembled WGS sequence"/>
</dbReference>
<keyword evidence="1" id="KW-0812">Transmembrane</keyword>
<organism evidence="2 3">
    <name type="scientific">Bullifex porci</name>
    <dbReference type="NCBI Taxonomy" id="2606638"/>
    <lineage>
        <taxon>Bacteria</taxon>
        <taxon>Pseudomonadati</taxon>
        <taxon>Spirochaetota</taxon>
        <taxon>Spirochaetia</taxon>
        <taxon>Spirochaetales</taxon>
        <taxon>Spirochaetaceae</taxon>
        <taxon>Bullifex</taxon>
    </lineage>
</organism>
<accession>A0A7X2PDH1</accession>